<dbReference type="SUPFAM" id="SSF53756">
    <property type="entry name" value="UDP-Glycosyltransferase/glycogen phosphorylase"/>
    <property type="match status" value="1"/>
</dbReference>
<evidence type="ECO:0000256" key="2">
    <source>
        <dbReference type="ARBA" id="ARBA00022676"/>
    </source>
</evidence>
<evidence type="ECO:0000313" key="6">
    <source>
        <dbReference type="EMBL" id="KAK2986849.1"/>
    </source>
</evidence>
<dbReference type="EMBL" id="JAVXUO010001034">
    <property type="protein sequence ID" value="KAK2986849.1"/>
    <property type="molecule type" value="Genomic_DNA"/>
</dbReference>
<gene>
    <name evidence="6" type="ORF">RJ640_011074</name>
</gene>
<dbReference type="FunFam" id="3.40.50.2000:FF:000056">
    <property type="entry name" value="Glycosyltransferase"/>
    <property type="match status" value="1"/>
</dbReference>
<dbReference type="CDD" id="cd03784">
    <property type="entry name" value="GT1_Gtf-like"/>
    <property type="match status" value="1"/>
</dbReference>
<evidence type="ECO:0000256" key="1">
    <source>
        <dbReference type="ARBA" id="ARBA00009995"/>
    </source>
</evidence>
<evidence type="ECO:0000256" key="5">
    <source>
        <dbReference type="RuleBase" id="RU362057"/>
    </source>
</evidence>
<reference evidence="6" key="1">
    <citation type="submission" date="2022-12" db="EMBL/GenBank/DDBJ databases">
        <title>Draft genome assemblies for two species of Escallonia (Escalloniales).</title>
        <authorList>
            <person name="Chanderbali A."/>
            <person name="Dervinis C."/>
            <person name="Anghel I."/>
            <person name="Soltis D."/>
            <person name="Soltis P."/>
            <person name="Zapata F."/>
        </authorList>
    </citation>
    <scope>NUCLEOTIDE SEQUENCE</scope>
    <source>
        <strain evidence="6">UCBG92.1500</strain>
        <tissue evidence="6">Leaf</tissue>
    </source>
</reference>
<dbReference type="Gene3D" id="3.40.50.2000">
    <property type="entry name" value="Glycogen Phosphorylase B"/>
    <property type="match status" value="2"/>
</dbReference>
<dbReference type="Proteomes" id="UP001187471">
    <property type="component" value="Unassembled WGS sequence"/>
</dbReference>
<evidence type="ECO:0000256" key="4">
    <source>
        <dbReference type="RuleBase" id="RU003718"/>
    </source>
</evidence>
<comment type="similarity">
    <text evidence="1 4">Belongs to the UDP-glycosyltransferase family.</text>
</comment>
<dbReference type="InterPro" id="IPR035595">
    <property type="entry name" value="UDP_glycos_trans_CS"/>
</dbReference>
<keyword evidence="3 4" id="KW-0808">Transferase</keyword>
<dbReference type="Pfam" id="PF00201">
    <property type="entry name" value="UDPGT"/>
    <property type="match status" value="1"/>
</dbReference>
<dbReference type="PANTHER" id="PTHR48046:SF1">
    <property type="entry name" value="GLYCOSYLTRANSFERASE-RELATED"/>
    <property type="match status" value="1"/>
</dbReference>
<dbReference type="AlphaFoldDB" id="A0AA88UJ28"/>
<comment type="caution">
    <text evidence="6">The sequence shown here is derived from an EMBL/GenBank/DDBJ whole genome shotgun (WGS) entry which is preliminary data.</text>
</comment>
<proteinExistence type="inferred from homology"/>
<name>A0AA88UJ28_9ASTE</name>
<dbReference type="EC" id="2.4.1.-" evidence="5"/>
<keyword evidence="2 4" id="KW-0328">Glycosyltransferase</keyword>
<keyword evidence="7" id="KW-1185">Reference proteome</keyword>
<dbReference type="GO" id="GO:0008194">
    <property type="term" value="F:UDP-glycosyltransferase activity"/>
    <property type="evidence" value="ECO:0007669"/>
    <property type="project" value="InterPro"/>
</dbReference>
<organism evidence="6 7">
    <name type="scientific">Escallonia rubra</name>
    <dbReference type="NCBI Taxonomy" id="112253"/>
    <lineage>
        <taxon>Eukaryota</taxon>
        <taxon>Viridiplantae</taxon>
        <taxon>Streptophyta</taxon>
        <taxon>Embryophyta</taxon>
        <taxon>Tracheophyta</taxon>
        <taxon>Spermatophyta</taxon>
        <taxon>Magnoliopsida</taxon>
        <taxon>eudicotyledons</taxon>
        <taxon>Gunneridae</taxon>
        <taxon>Pentapetalae</taxon>
        <taxon>asterids</taxon>
        <taxon>campanulids</taxon>
        <taxon>Escalloniales</taxon>
        <taxon>Escalloniaceae</taxon>
        <taxon>Escallonia</taxon>
    </lineage>
</organism>
<dbReference type="PANTHER" id="PTHR48046">
    <property type="entry name" value="UDP-GLYCOSYLTRANSFERASE 72E1"/>
    <property type="match status" value="1"/>
</dbReference>
<dbReference type="PROSITE" id="PS00375">
    <property type="entry name" value="UDPGT"/>
    <property type="match status" value="1"/>
</dbReference>
<evidence type="ECO:0000256" key="3">
    <source>
        <dbReference type="ARBA" id="ARBA00022679"/>
    </source>
</evidence>
<accession>A0AA88UJ28</accession>
<sequence length="474" mass="52883">MENTEQLQVAILVSPGMGHLIPNLLLGNRLVTHHNVRATILLVTTPTSPPSESHLLSPDLNIIEIPPVDISGLVNPETKVVTLLAIMMREARPGIRSAISSMNPRPEVLIVDLFGTESFQIADEFHMLKYVYITCTAWFFASTAYCGNVLDKEVEGQYVDQKEPLRIPGCKPVRPEDCVDPMLDRNNQQYREYVRMGIEYTFADGALLNTWEDLEATSLEALRNDEILRSVARVPVYPIGPLKRPVDPAGSQTEIIEWLDMQARESVLYVSFGSGGTLSAEQITELAWGLELSQQRFVWVVRPPTGRGVDGSFFQPGKTGSDGTPDYLPDGFLSRTGSVGYLVQMWAPQVEILSHPAVGGFLSHCGWNSTLESMDSGVPMIAWPLYAEQRLNATLLTEELAVAVRPEALPTKKVVRREEIEKLARRLMQYREGKGMRDRVRQLQCSGERAVSKGGSSYNSMCQFVEDCRRKLKS</sequence>
<evidence type="ECO:0000313" key="7">
    <source>
        <dbReference type="Proteomes" id="UP001187471"/>
    </source>
</evidence>
<dbReference type="InterPro" id="IPR002213">
    <property type="entry name" value="UDP_glucos_trans"/>
</dbReference>
<protein>
    <recommendedName>
        <fullName evidence="5">Glycosyltransferase</fullName>
        <ecNumber evidence="5">2.4.1.-</ecNumber>
    </recommendedName>
</protein>